<feature type="transmembrane region" description="Helical" evidence="2">
    <location>
        <begin position="6"/>
        <end position="23"/>
    </location>
</feature>
<keyword evidence="1" id="KW-0175">Coiled coil</keyword>
<keyword evidence="2" id="KW-1133">Transmembrane helix</keyword>
<dbReference type="OrthoDB" id="6754035at2759"/>
<dbReference type="AlphaFoldDB" id="A0A9P0FQW9"/>
<reference evidence="3" key="1">
    <citation type="submission" date="2021-12" db="EMBL/GenBank/DDBJ databases">
        <authorList>
            <person name="King R."/>
        </authorList>
    </citation>
    <scope>NUCLEOTIDE SEQUENCE</scope>
</reference>
<gene>
    <name evidence="3" type="ORF">MELIAE_LOCUS12567</name>
</gene>
<feature type="coiled-coil region" evidence="1">
    <location>
        <begin position="47"/>
        <end position="137"/>
    </location>
</feature>
<keyword evidence="4" id="KW-1185">Reference proteome</keyword>
<evidence type="ECO:0000256" key="2">
    <source>
        <dbReference type="SAM" id="Phobius"/>
    </source>
</evidence>
<evidence type="ECO:0000313" key="4">
    <source>
        <dbReference type="Proteomes" id="UP001154078"/>
    </source>
</evidence>
<evidence type="ECO:0000313" key="3">
    <source>
        <dbReference type="EMBL" id="CAH0563876.1"/>
    </source>
</evidence>
<sequence length="166" mass="19312">MLFYIVSLILATSVLIVAVLIFVSEDLSAFKNKYASRTFELPILSPNGQILNTVDDLEEELSYLKEKLDEKQNEIEKSKLKVCTASDSLKKLGETSDEVKKYYLKLKNDIIKSEKECLDLQDQIQLYKEKQKKLRQEVKDNVKYYSNILSNIDLKSIEMQDYEIVQ</sequence>
<organism evidence="3 4">
    <name type="scientific">Brassicogethes aeneus</name>
    <name type="common">Rape pollen beetle</name>
    <name type="synonym">Meligethes aeneus</name>
    <dbReference type="NCBI Taxonomy" id="1431903"/>
    <lineage>
        <taxon>Eukaryota</taxon>
        <taxon>Metazoa</taxon>
        <taxon>Ecdysozoa</taxon>
        <taxon>Arthropoda</taxon>
        <taxon>Hexapoda</taxon>
        <taxon>Insecta</taxon>
        <taxon>Pterygota</taxon>
        <taxon>Neoptera</taxon>
        <taxon>Endopterygota</taxon>
        <taxon>Coleoptera</taxon>
        <taxon>Polyphaga</taxon>
        <taxon>Cucujiformia</taxon>
        <taxon>Nitidulidae</taxon>
        <taxon>Meligethinae</taxon>
        <taxon>Brassicogethes</taxon>
    </lineage>
</organism>
<accession>A0A9P0FQW9</accession>
<dbReference type="EMBL" id="OV121140">
    <property type="protein sequence ID" value="CAH0563876.1"/>
    <property type="molecule type" value="Genomic_DNA"/>
</dbReference>
<keyword evidence="2" id="KW-0812">Transmembrane</keyword>
<dbReference type="Proteomes" id="UP001154078">
    <property type="component" value="Chromosome 9"/>
</dbReference>
<proteinExistence type="predicted"/>
<evidence type="ECO:0000256" key="1">
    <source>
        <dbReference type="SAM" id="Coils"/>
    </source>
</evidence>
<keyword evidence="2" id="KW-0472">Membrane</keyword>
<protein>
    <submittedName>
        <fullName evidence="3">Uncharacterized protein</fullName>
    </submittedName>
</protein>
<name>A0A9P0FQW9_BRAAE</name>